<dbReference type="EMBL" id="FYEK01000075">
    <property type="protein sequence ID" value="SNB75082.1"/>
    <property type="molecule type" value="Genomic_DNA"/>
</dbReference>
<protein>
    <submittedName>
        <fullName evidence="2">Uncharacterized protein</fullName>
    </submittedName>
</protein>
<name>A0A212RR62_9CHLR</name>
<evidence type="ECO:0000313" key="3">
    <source>
        <dbReference type="Proteomes" id="UP000197025"/>
    </source>
</evidence>
<organism evidence="2 3">
    <name type="scientific">Thermoflexus hugenholtzii JAD2</name>
    <dbReference type="NCBI Taxonomy" id="877466"/>
    <lineage>
        <taxon>Bacteria</taxon>
        <taxon>Bacillati</taxon>
        <taxon>Chloroflexota</taxon>
        <taxon>Thermoflexia</taxon>
        <taxon>Thermoflexales</taxon>
        <taxon>Thermoflexaceae</taxon>
        <taxon>Thermoflexus</taxon>
    </lineage>
</organism>
<dbReference type="AlphaFoldDB" id="A0A212RR62"/>
<keyword evidence="1" id="KW-1133">Transmembrane helix</keyword>
<keyword evidence="1" id="KW-0472">Membrane</keyword>
<dbReference type="InParanoid" id="A0A212RR62"/>
<keyword evidence="1" id="KW-0812">Transmembrane</keyword>
<feature type="transmembrane region" description="Helical" evidence="1">
    <location>
        <begin position="98"/>
        <end position="117"/>
    </location>
</feature>
<dbReference type="RefSeq" id="WP_088572375.1">
    <property type="nucleotide sequence ID" value="NZ_FYEK01000075.1"/>
</dbReference>
<feature type="transmembrane region" description="Helical" evidence="1">
    <location>
        <begin position="12"/>
        <end position="30"/>
    </location>
</feature>
<reference evidence="3" key="1">
    <citation type="submission" date="2017-06" db="EMBL/GenBank/DDBJ databases">
        <authorList>
            <person name="Varghese N."/>
            <person name="Submissions S."/>
        </authorList>
    </citation>
    <scope>NUCLEOTIDE SEQUENCE [LARGE SCALE GENOMIC DNA]</scope>
    <source>
        <strain evidence="3">JAD2</strain>
    </source>
</reference>
<evidence type="ECO:0000256" key="1">
    <source>
        <dbReference type="SAM" id="Phobius"/>
    </source>
</evidence>
<evidence type="ECO:0000313" key="2">
    <source>
        <dbReference type="EMBL" id="SNB75082.1"/>
    </source>
</evidence>
<proteinExistence type="predicted"/>
<accession>A0A212RR62</accession>
<dbReference type="Proteomes" id="UP000197025">
    <property type="component" value="Unassembled WGS sequence"/>
</dbReference>
<sequence length="121" mass="13015">MSFRLTARSPGWRMALLLGIWGSALAYAFLGPTGDKVLESAAIVALAAHTLAWDAPGRRVRLPLALHLGIPLGLLILAGARAPNWIALPPWLQMVDGFWVVAALATYGVSLLARVRLRPLK</sequence>
<gene>
    <name evidence="2" type="ORF">SAMN02746019_00018540</name>
</gene>
<feature type="transmembrane region" description="Helical" evidence="1">
    <location>
        <begin position="65"/>
        <end position="86"/>
    </location>
</feature>
<keyword evidence="3" id="KW-1185">Reference proteome</keyword>